<comment type="caution">
    <text evidence="5">The sequence shown here is derived from an EMBL/GenBank/DDBJ whole genome shotgun (WGS) entry which is preliminary data.</text>
</comment>
<comment type="similarity">
    <text evidence="2">Belongs to the NAD(P)-dependent epimerase/dehydratase family. Dihydroflavonol-4-reductase subfamily.</text>
</comment>
<keyword evidence="6" id="KW-1185">Reference proteome</keyword>
<sequence>MISPLILITGATGQVGSATLFQLLSQGYRVRAAVRSESKKDLLLGNNLCRAKHQSGRLQFVVVPDITAEGAYDEAMIGARAVIHCASPQAYGKNVVAKGELEEYYVRPAVRGTLNILKAAANAGSVRRVVMTSSLAAIVPQLRLSGRVRPINRVYEAHDRVLANPGPYATDIDAYVASKISALRASETWMEENRPAFDAVYLHPGFVLGRNNVPGVNASRAMKGSNSLIVHLLSGTILGPHAGTTVLVDDVARVHVEALGIDYYGTPSKFVPAGSYILSQPAVWSDAVYMANRIFPGAFSVTEPQEGDATMPTVEVRLDTGKTTRVFGDKFGTFVYQAMVVAAQYLELARSKEWERLRETGRARVRERLAEQKRQEEGILEDPLTVPEDSTQTEY</sequence>
<evidence type="ECO:0000313" key="6">
    <source>
        <dbReference type="Proteomes" id="UP001302676"/>
    </source>
</evidence>
<evidence type="ECO:0000256" key="2">
    <source>
        <dbReference type="ARBA" id="ARBA00023445"/>
    </source>
</evidence>
<keyword evidence="1" id="KW-0560">Oxidoreductase</keyword>
<feature type="region of interest" description="Disordered" evidence="3">
    <location>
        <begin position="368"/>
        <end position="395"/>
    </location>
</feature>
<dbReference type="InterPro" id="IPR001509">
    <property type="entry name" value="Epimerase_deHydtase"/>
</dbReference>
<dbReference type="AlphaFoldDB" id="A0AAN6UYV2"/>
<dbReference type="EMBL" id="MU853619">
    <property type="protein sequence ID" value="KAK4141015.1"/>
    <property type="molecule type" value="Genomic_DNA"/>
</dbReference>
<dbReference type="Proteomes" id="UP001302676">
    <property type="component" value="Unassembled WGS sequence"/>
</dbReference>
<dbReference type="Gene3D" id="3.40.50.720">
    <property type="entry name" value="NAD(P)-binding Rossmann-like Domain"/>
    <property type="match status" value="1"/>
</dbReference>
<evidence type="ECO:0000256" key="1">
    <source>
        <dbReference type="ARBA" id="ARBA00023002"/>
    </source>
</evidence>
<dbReference type="Pfam" id="PF01370">
    <property type="entry name" value="Epimerase"/>
    <property type="match status" value="1"/>
</dbReference>
<proteinExistence type="inferred from homology"/>
<dbReference type="SUPFAM" id="SSF51735">
    <property type="entry name" value="NAD(P)-binding Rossmann-fold domains"/>
    <property type="match status" value="1"/>
</dbReference>
<dbReference type="InterPro" id="IPR036291">
    <property type="entry name" value="NAD(P)-bd_dom_sf"/>
</dbReference>
<feature type="domain" description="NAD-dependent epimerase/dehydratase" evidence="4">
    <location>
        <begin position="6"/>
        <end position="259"/>
    </location>
</feature>
<dbReference type="RefSeq" id="XP_062634386.1">
    <property type="nucleotide sequence ID" value="XM_062781758.1"/>
</dbReference>
<evidence type="ECO:0000259" key="4">
    <source>
        <dbReference type="Pfam" id="PF01370"/>
    </source>
</evidence>
<accession>A0AAN6UYV2</accession>
<evidence type="ECO:0000256" key="3">
    <source>
        <dbReference type="SAM" id="MobiDB-lite"/>
    </source>
</evidence>
<protein>
    <submittedName>
        <fullName evidence="5">NADPH-dependent methylglyoxal reductase GRP2</fullName>
    </submittedName>
</protein>
<reference evidence="5" key="2">
    <citation type="submission" date="2023-05" db="EMBL/GenBank/DDBJ databases">
        <authorList>
            <consortium name="Lawrence Berkeley National Laboratory"/>
            <person name="Steindorff A."/>
            <person name="Hensen N."/>
            <person name="Bonometti L."/>
            <person name="Westerberg I."/>
            <person name="Brannstrom I.O."/>
            <person name="Guillou S."/>
            <person name="Cros-Aarteil S."/>
            <person name="Calhoun S."/>
            <person name="Haridas S."/>
            <person name="Kuo A."/>
            <person name="Mondo S."/>
            <person name="Pangilinan J."/>
            <person name="Riley R."/>
            <person name="Labutti K."/>
            <person name="Andreopoulos B."/>
            <person name="Lipzen A."/>
            <person name="Chen C."/>
            <person name="Yanf M."/>
            <person name="Daum C."/>
            <person name="Ng V."/>
            <person name="Clum A."/>
            <person name="Ohm R."/>
            <person name="Martin F."/>
            <person name="Silar P."/>
            <person name="Natvig D."/>
            <person name="Lalanne C."/>
            <person name="Gautier V."/>
            <person name="Ament-Velasquez S.L."/>
            <person name="Kruys A."/>
            <person name="Hutchinson M.I."/>
            <person name="Powell A.J."/>
            <person name="Barry K."/>
            <person name="Miller A.N."/>
            <person name="Grigoriev I.V."/>
            <person name="Debuchy R."/>
            <person name="Gladieux P."/>
            <person name="Thoren M.H."/>
            <person name="Johannesson H."/>
        </authorList>
    </citation>
    <scope>NUCLEOTIDE SEQUENCE</scope>
    <source>
        <strain evidence="5">CBS 141.50</strain>
    </source>
</reference>
<reference evidence="5" key="1">
    <citation type="journal article" date="2023" name="Mol. Phylogenet. Evol.">
        <title>Genome-scale phylogeny and comparative genomics of the fungal order Sordariales.</title>
        <authorList>
            <person name="Hensen N."/>
            <person name="Bonometti L."/>
            <person name="Westerberg I."/>
            <person name="Brannstrom I.O."/>
            <person name="Guillou S."/>
            <person name="Cros-Aarteil S."/>
            <person name="Calhoun S."/>
            <person name="Haridas S."/>
            <person name="Kuo A."/>
            <person name="Mondo S."/>
            <person name="Pangilinan J."/>
            <person name="Riley R."/>
            <person name="LaButti K."/>
            <person name="Andreopoulos B."/>
            <person name="Lipzen A."/>
            <person name="Chen C."/>
            <person name="Yan M."/>
            <person name="Daum C."/>
            <person name="Ng V."/>
            <person name="Clum A."/>
            <person name="Steindorff A."/>
            <person name="Ohm R.A."/>
            <person name="Martin F."/>
            <person name="Silar P."/>
            <person name="Natvig D.O."/>
            <person name="Lalanne C."/>
            <person name="Gautier V."/>
            <person name="Ament-Velasquez S.L."/>
            <person name="Kruys A."/>
            <person name="Hutchinson M.I."/>
            <person name="Powell A.J."/>
            <person name="Barry K."/>
            <person name="Miller A.N."/>
            <person name="Grigoriev I.V."/>
            <person name="Debuchy R."/>
            <person name="Gladieux P."/>
            <person name="Hiltunen Thoren M."/>
            <person name="Johannesson H."/>
        </authorList>
    </citation>
    <scope>NUCLEOTIDE SEQUENCE</scope>
    <source>
        <strain evidence="5">CBS 141.50</strain>
    </source>
</reference>
<gene>
    <name evidence="5" type="ORF">C8A04DRAFT_31451</name>
</gene>
<evidence type="ECO:0000313" key="5">
    <source>
        <dbReference type="EMBL" id="KAK4141015.1"/>
    </source>
</evidence>
<dbReference type="PANTHER" id="PTHR10366">
    <property type="entry name" value="NAD DEPENDENT EPIMERASE/DEHYDRATASE"/>
    <property type="match status" value="1"/>
</dbReference>
<dbReference type="PANTHER" id="PTHR10366:SF564">
    <property type="entry name" value="STEROL-4-ALPHA-CARBOXYLATE 3-DEHYDROGENASE, DECARBOXYLATING"/>
    <property type="match status" value="1"/>
</dbReference>
<dbReference type="GO" id="GO:0016616">
    <property type="term" value="F:oxidoreductase activity, acting on the CH-OH group of donors, NAD or NADP as acceptor"/>
    <property type="evidence" value="ECO:0007669"/>
    <property type="project" value="TreeGrafter"/>
</dbReference>
<dbReference type="InterPro" id="IPR050425">
    <property type="entry name" value="NAD(P)_dehydrat-like"/>
</dbReference>
<dbReference type="GeneID" id="87818371"/>
<name>A0AAN6UYV2_9PEZI</name>
<feature type="compositionally biased region" description="Basic and acidic residues" evidence="3">
    <location>
        <begin position="368"/>
        <end position="377"/>
    </location>
</feature>
<organism evidence="5 6">
    <name type="scientific">Dichotomopilus funicola</name>
    <dbReference type="NCBI Taxonomy" id="1934379"/>
    <lineage>
        <taxon>Eukaryota</taxon>
        <taxon>Fungi</taxon>
        <taxon>Dikarya</taxon>
        <taxon>Ascomycota</taxon>
        <taxon>Pezizomycotina</taxon>
        <taxon>Sordariomycetes</taxon>
        <taxon>Sordariomycetidae</taxon>
        <taxon>Sordariales</taxon>
        <taxon>Chaetomiaceae</taxon>
        <taxon>Dichotomopilus</taxon>
    </lineage>
</organism>